<dbReference type="GO" id="GO:0032049">
    <property type="term" value="P:cardiolipin biosynthetic process"/>
    <property type="evidence" value="ECO:0007669"/>
    <property type="project" value="UniProtKB-UniRule"/>
</dbReference>
<reference evidence="11 12" key="1">
    <citation type="submission" date="2016-11" db="EMBL/GenBank/DDBJ databases">
        <authorList>
            <person name="Jaros S."/>
            <person name="Januszkiewicz K."/>
            <person name="Wedrychowicz H."/>
        </authorList>
    </citation>
    <scope>NUCLEOTIDE SEQUENCE [LARGE SCALE GENOMIC DNA]</scope>
    <source>
        <strain evidence="11 12">DSM 5091</strain>
    </source>
</reference>
<evidence type="ECO:0000313" key="11">
    <source>
        <dbReference type="EMBL" id="SHJ37236.1"/>
    </source>
</evidence>
<dbReference type="InterPro" id="IPR025202">
    <property type="entry name" value="PLD-like_dom"/>
</dbReference>
<dbReference type="Pfam" id="PF13091">
    <property type="entry name" value="PLDc_2"/>
    <property type="match status" value="2"/>
</dbReference>
<evidence type="ECO:0000256" key="3">
    <source>
        <dbReference type="ARBA" id="ARBA00022679"/>
    </source>
</evidence>
<dbReference type="InterPro" id="IPR022924">
    <property type="entry name" value="Cardiolipin_synthase"/>
</dbReference>
<organism evidence="11 12">
    <name type="scientific">Malonomonas rubra DSM 5091</name>
    <dbReference type="NCBI Taxonomy" id="1122189"/>
    <lineage>
        <taxon>Bacteria</taxon>
        <taxon>Pseudomonadati</taxon>
        <taxon>Thermodesulfobacteriota</taxon>
        <taxon>Desulfuromonadia</taxon>
        <taxon>Desulfuromonadales</taxon>
        <taxon>Geopsychrobacteraceae</taxon>
        <taxon>Malonomonas</taxon>
    </lineage>
</organism>
<evidence type="ECO:0000259" key="10">
    <source>
        <dbReference type="PROSITE" id="PS50035"/>
    </source>
</evidence>
<evidence type="ECO:0000256" key="9">
    <source>
        <dbReference type="SAM" id="Phobius"/>
    </source>
</evidence>
<accession>A0A1M6IRZ2</accession>
<dbReference type="EC" id="2.7.8.-" evidence="8"/>
<evidence type="ECO:0000256" key="1">
    <source>
        <dbReference type="ARBA" id="ARBA00004236"/>
    </source>
</evidence>
<name>A0A1M6IRZ2_MALRU</name>
<keyword evidence="6 9" id="KW-1133">Transmembrane helix</keyword>
<keyword evidence="3" id="KW-0808">Transferase</keyword>
<dbReference type="NCBIfam" id="TIGR04265">
    <property type="entry name" value="bac_cardiolipin"/>
    <property type="match status" value="1"/>
</dbReference>
<proteinExistence type="predicted"/>
<evidence type="ECO:0000313" key="12">
    <source>
        <dbReference type="Proteomes" id="UP000184171"/>
    </source>
</evidence>
<dbReference type="PANTHER" id="PTHR21248:SF22">
    <property type="entry name" value="PHOSPHOLIPASE D"/>
    <property type="match status" value="1"/>
</dbReference>
<dbReference type="Gene3D" id="3.30.870.10">
    <property type="entry name" value="Endonuclease Chain A"/>
    <property type="match status" value="2"/>
</dbReference>
<dbReference type="EMBL" id="FQZT01000007">
    <property type="protein sequence ID" value="SHJ37236.1"/>
    <property type="molecule type" value="Genomic_DNA"/>
</dbReference>
<feature type="transmembrane region" description="Helical" evidence="9">
    <location>
        <begin position="30"/>
        <end position="51"/>
    </location>
</feature>
<dbReference type="GO" id="GO:0008808">
    <property type="term" value="F:cardiolipin synthase activity"/>
    <property type="evidence" value="ECO:0007669"/>
    <property type="project" value="UniProtKB-UniRule"/>
</dbReference>
<evidence type="ECO:0000256" key="6">
    <source>
        <dbReference type="ARBA" id="ARBA00022989"/>
    </source>
</evidence>
<keyword evidence="2" id="KW-1003">Cell membrane</keyword>
<comment type="subcellular location">
    <subcellularLocation>
        <location evidence="1">Cell membrane</location>
    </subcellularLocation>
</comment>
<dbReference type="SMART" id="SM00155">
    <property type="entry name" value="PLDc"/>
    <property type="match status" value="2"/>
</dbReference>
<evidence type="ECO:0000256" key="5">
    <source>
        <dbReference type="ARBA" id="ARBA00022737"/>
    </source>
</evidence>
<dbReference type="SUPFAM" id="SSF56024">
    <property type="entry name" value="Phospholipase D/nuclease"/>
    <property type="match status" value="2"/>
</dbReference>
<dbReference type="PANTHER" id="PTHR21248">
    <property type="entry name" value="CARDIOLIPIN SYNTHASE"/>
    <property type="match status" value="1"/>
</dbReference>
<gene>
    <name evidence="11" type="ORF">SAMN02745165_02222</name>
</gene>
<dbReference type="OrthoDB" id="9762009at2"/>
<feature type="domain" description="PLD phosphodiesterase" evidence="10">
    <location>
        <begin position="390"/>
        <end position="412"/>
    </location>
</feature>
<dbReference type="CDD" id="cd09157">
    <property type="entry name" value="PLDc_CLS_unchar2_1"/>
    <property type="match status" value="1"/>
</dbReference>
<dbReference type="RefSeq" id="WP_072908797.1">
    <property type="nucleotide sequence ID" value="NZ_FQZT01000007.1"/>
</dbReference>
<dbReference type="STRING" id="1122189.SAMN02745165_02222"/>
<sequence length="472" mass="54036">MLNMLLVVLWLFSFFSAGHALLSKRDPRAGLGWIVTCLAVPGAGALFYWMFGVNRIRTRALELQRQGQGMHWLNDDTPPSDLDSCYFPESTTSRALIHLSDAVTRRPLVCGNRVKVLYNGEQAYPAMLEAIRSAKDSVFFCSYIFKADRTGQLFVKELADATRRGVDVRVLIDAFGQYYAFAKVRKLLAAEGVKYAVFMPPSLTRSLYLNMRNHRKILVIDNQCSFTGGMNICDKHLAKIKNNPRRTIDLHFRFEGPVSHQLRDAFLEDWHFATDEKRKQREWPEAQVVGNACCRGISSGPNEPHEKLNWILIGALACAKRRIRIMTPYFIPNRAQLAAINAAALRGVKVEILLPEKNNLPYVAWATNAFLFELLEHQVEIYFQPPPFVHSKLLLIDDEYALIGSANVDPRSLRLNFEFNVEIFSDESIDELCEHFDQSRKLSRKVTLEEIDQRSLPLRLRDSFCKLFTPYL</sequence>
<keyword evidence="5" id="KW-0677">Repeat</keyword>
<keyword evidence="12" id="KW-1185">Reference proteome</keyword>
<keyword evidence="4 9" id="KW-0812">Transmembrane</keyword>
<evidence type="ECO:0000256" key="8">
    <source>
        <dbReference type="NCBIfam" id="TIGR04265"/>
    </source>
</evidence>
<evidence type="ECO:0000256" key="4">
    <source>
        <dbReference type="ARBA" id="ARBA00022692"/>
    </source>
</evidence>
<protein>
    <recommendedName>
        <fullName evidence="8">Cardiolipin synthase</fullName>
        <ecNumber evidence="8">2.7.8.-</ecNumber>
    </recommendedName>
</protein>
<dbReference type="Proteomes" id="UP000184171">
    <property type="component" value="Unassembled WGS sequence"/>
</dbReference>
<keyword evidence="7 9" id="KW-0472">Membrane</keyword>
<dbReference type="AlphaFoldDB" id="A0A1M6IRZ2"/>
<dbReference type="PROSITE" id="PS50035">
    <property type="entry name" value="PLD"/>
    <property type="match status" value="2"/>
</dbReference>
<evidence type="ECO:0000256" key="2">
    <source>
        <dbReference type="ARBA" id="ARBA00022475"/>
    </source>
</evidence>
<evidence type="ECO:0000256" key="7">
    <source>
        <dbReference type="ARBA" id="ARBA00023136"/>
    </source>
</evidence>
<dbReference type="CDD" id="cd09163">
    <property type="entry name" value="PLDc_CLS_unchar2_2"/>
    <property type="match status" value="1"/>
</dbReference>
<dbReference type="InterPro" id="IPR001736">
    <property type="entry name" value="PLipase_D/transphosphatidylase"/>
</dbReference>
<dbReference type="GO" id="GO:0005886">
    <property type="term" value="C:plasma membrane"/>
    <property type="evidence" value="ECO:0007669"/>
    <property type="project" value="UniProtKB-SubCell"/>
</dbReference>
<feature type="domain" description="PLD phosphodiesterase" evidence="10">
    <location>
        <begin position="209"/>
        <end position="236"/>
    </location>
</feature>